<dbReference type="SUPFAM" id="SSF55073">
    <property type="entry name" value="Nucleotide cyclase"/>
    <property type="match status" value="1"/>
</dbReference>
<dbReference type="RefSeq" id="WP_284208138.1">
    <property type="nucleotide sequence ID" value="NZ_BSOZ01000027.1"/>
</dbReference>
<dbReference type="SMART" id="SM00267">
    <property type="entry name" value="GGDEF"/>
    <property type="match status" value="1"/>
</dbReference>
<sequence>MKREHDATGVLPVWQSSEISACAMDLPRPIPFSSAQAEDSDAYEWMKIMLDATPLCCTVWSADARPIDCNRTSATFFELSGKQEYLDRFYELSPEFQPDGRTSHEAAAHAIAQAIEVGTLTLEWMHRKLDGEPVPAEITLVRVRHGDGYLVASYMRDLRETKARETRLQEADERLRLVLDATPLGCTLWDTDSHIIDCNDAAVRLFDLSSKQELMERFYDLSPEFQSNGRNSQEQADEYTRQVVSDGQVSFDWMHQKLNGERIPAHITLVRIEHGAKVFVAGYIHDLRQIIASQTEMREADDRARIMFEATPLCCNFWDESLHNVDCNQEVIGLFELNNKQEYLDHFFELSPEFQPNGRRSDEMALEYVQQAFRDGRIRFEWMHQKLNGEPIPAEITLVRVKYGEHYIVAGYTRDLRETKSMLSEMREADERTRIMLDATPLCCNLWDEQLNNIDCNQEAVNLFELKDKQEYLDRFFELSPEFQPNGRPTAEMAAEYIHQAFRDGRVRFEWMHQKLNGEPVPAEITLVRVKWREHYIVAGYTRDLRELKASLAEMREADERTRIMLDATPMCCNFWDENHHNIDCNQEAVNLFGLKDKQEYLDRFFELSPEYQPDGSLSRDKAQIKINEAFTTGRVRFEWMHQKLNGEPIPAEITLVRVRRGDHDIVAGYTRDLRELKSTITLLNKLEKIAFTDNLTGAYNRHFFLEHAEKEYRKCLETDSPMCVIMFDLDFFKVINDTYGHSAGDVILKEVTATAQSVLRPYDLLARYGGEEFIILITQTSLGAASRLAERIRRKIASAVFQYRETPLRVTISLGVAEYATSDESFETLVNKADKALYKAKHRGRNRVELF</sequence>
<dbReference type="EMBL" id="BSOZ01000027">
    <property type="protein sequence ID" value="GLS04859.1"/>
    <property type="molecule type" value="Genomic_DNA"/>
</dbReference>
<comment type="caution">
    <text evidence="4">The sequence shown here is derived from an EMBL/GenBank/DDBJ whole genome shotgun (WGS) entry which is preliminary data.</text>
</comment>
<dbReference type="CDD" id="cd01949">
    <property type="entry name" value="GGDEF"/>
    <property type="match status" value="1"/>
</dbReference>
<feature type="domain" description="GGDEF" evidence="3">
    <location>
        <begin position="721"/>
        <end position="852"/>
    </location>
</feature>
<organism evidence="4 5">
    <name type="scientific">Chitiniphilus shinanonensis</name>
    <dbReference type="NCBI Taxonomy" id="553088"/>
    <lineage>
        <taxon>Bacteria</taxon>
        <taxon>Pseudomonadati</taxon>
        <taxon>Pseudomonadota</taxon>
        <taxon>Betaproteobacteria</taxon>
        <taxon>Neisseriales</taxon>
        <taxon>Chitinibacteraceae</taxon>
        <taxon>Chitiniphilus</taxon>
    </lineage>
</organism>
<reference evidence="5" key="1">
    <citation type="journal article" date="2019" name="Int. J. Syst. Evol. Microbiol.">
        <title>The Global Catalogue of Microorganisms (GCM) 10K type strain sequencing project: providing services to taxonomists for standard genome sequencing and annotation.</title>
        <authorList>
            <consortium name="The Broad Institute Genomics Platform"/>
            <consortium name="The Broad Institute Genome Sequencing Center for Infectious Disease"/>
            <person name="Wu L."/>
            <person name="Ma J."/>
        </authorList>
    </citation>
    <scope>NUCLEOTIDE SEQUENCE [LARGE SCALE GENOMIC DNA]</scope>
    <source>
        <strain evidence="5">NBRC 104970</strain>
    </source>
</reference>
<dbReference type="Pfam" id="PF13426">
    <property type="entry name" value="PAS_9"/>
    <property type="match status" value="4"/>
</dbReference>
<dbReference type="SMART" id="SM00091">
    <property type="entry name" value="PAS"/>
    <property type="match status" value="4"/>
</dbReference>
<name>A0ABQ6BTC2_9NEIS</name>
<dbReference type="EC" id="2.7.7.65" evidence="1"/>
<dbReference type="InterPro" id="IPR000160">
    <property type="entry name" value="GGDEF_dom"/>
</dbReference>
<evidence type="ECO:0000259" key="3">
    <source>
        <dbReference type="PROSITE" id="PS50887"/>
    </source>
</evidence>
<proteinExistence type="predicted"/>
<dbReference type="InterPro" id="IPR013656">
    <property type="entry name" value="PAS_4"/>
</dbReference>
<gene>
    <name evidence="4" type="ORF">GCM10007860_20070</name>
</gene>
<protein>
    <recommendedName>
        <fullName evidence="1">diguanylate cyclase</fullName>
        <ecNumber evidence="1">2.7.7.65</ecNumber>
    </recommendedName>
</protein>
<dbReference type="PANTHER" id="PTHR45138">
    <property type="entry name" value="REGULATORY COMPONENTS OF SENSORY TRANSDUCTION SYSTEM"/>
    <property type="match status" value="1"/>
</dbReference>
<dbReference type="InterPro" id="IPR029787">
    <property type="entry name" value="Nucleotide_cyclase"/>
</dbReference>
<dbReference type="InterPro" id="IPR000014">
    <property type="entry name" value="PAS"/>
</dbReference>
<evidence type="ECO:0000313" key="4">
    <source>
        <dbReference type="EMBL" id="GLS04859.1"/>
    </source>
</evidence>
<dbReference type="Proteomes" id="UP001156836">
    <property type="component" value="Unassembled WGS sequence"/>
</dbReference>
<evidence type="ECO:0000313" key="5">
    <source>
        <dbReference type="Proteomes" id="UP001156836"/>
    </source>
</evidence>
<evidence type="ECO:0000256" key="2">
    <source>
        <dbReference type="ARBA" id="ARBA00034247"/>
    </source>
</evidence>
<keyword evidence="5" id="KW-1185">Reference proteome</keyword>
<dbReference type="Pfam" id="PF08448">
    <property type="entry name" value="PAS_4"/>
    <property type="match status" value="1"/>
</dbReference>
<comment type="catalytic activity">
    <reaction evidence="2">
        <text>2 GTP = 3',3'-c-di-GMP + 2 diphosphate</text>
        <dbReference type="Rhea" id="RHEA:24898"/>
        <dbReference type="ChEBI" id="CHEBI:33019"/>
        <dbReference type="ChEBI" id="CHEBI:37565"/>
        <dbReference type="ChEBI" id="CHEBI:58805"/>
        <dbReference type="EC" id="2.7.7.65"/>
    </reaction>
</comment>
<dbReference type="NCBIfam" id="TIGR00254">
    <property type="entry name" value="GGDEF"/>
    <property type="match status" value="1"/>
</dbReference>
<dbReference type="SUPFAM" id="SSF55785">
    <property type="entry name" value="PYP-like sensor domain (PAS domain)"/>
    <property type="match status" value="5"/>
</dbReference>
<dbReference type="InterPro" id="IPR035965">
    <property type="entry name" value="PAS-like_dom_sf"/>
</dbReference>
<dbReference type="InterPro" id="IPR043128">
    <property type="entry name" value="Rev_trsase/Diguanyl_cyclase"/>
</dbReference>
<dbReference type="PANTHER" id="PTHR45138:SF9">
    <property type="entry name" value="DIGUANYLATE CYCLASE DGCM-RELATED"/>
    <property type="match status" value="1"/>
</dbReference>
<accession>A0ABQ6BTC2</accession>
<dbReference type="Pfam" id="PF00990">
    <property type="entry name" value="GGDEF"/>
    <property type="match status" value="1"/>
</dbReference>
<dbReference type="CDD" id="cd00130">
    <property type="entry name" value="PAS"/>
    <property type="match status" value="1"/>
</dbReference>
<dbReference type="InterPro" id="IPR050469">
    <property type="entry name" value="Diguanylate_Cyclase"/>
</dbReference>
<evidence type="ECO:0000256" key="1">
    <source>
        <dbReference type="ARBA" id="ARBA00012528"/>
    </source>
</evidence>
<dbReference type="Gene3D" id="3.30.450.20">
    <property type="entry name" value="PAS domain"/>
    <property type="match status" value="5"/>
</dbReference>
<dbReference type="PROSITE" id="PS50887">
    <property type="entry name" value="GGDEF"/>
    <property type="match status" value="1"/>
</dbReference>
<dbReference type="Gene3D" id="3.30.70.270">
    <property type="match status" value="1"/>
</dbReference>